<dbReference type="SUPFAM" id="SSF52047">
    <property type="entry name" value="RNI-like"/>
    <property type="match status" value="1"/>
</dbReference>
<comment type="subcellular location">
    <subcellularLocation>
        <location evidence="1">Cytoplasm</location>
    </subcellularLocation>
</comment>
<keyword evidence="3" id="KW-0433">Leucine-rich repeat</keyword>
<sequence>MKGEDTAQLLLTTIQQLGKGPADTPSGAAYLKYQKKLRTTVSAQSKFLSTYDRTDNICLEDIYTDGVLEVSQSACGTSDQKQCPIGLEDILSSAGTVNEDADTVLISGEAGSGKSTLLQWLHLLWASGRAFQEYLFVFPFSCRRLNFMEREVSLRSLMFEHCCWPDADQDEVFHFILSHPEKTLFTFDGFDEFKFCFTDEKRHCSPTSPTGIQSVLFNLLQGNLLKNVCKVITSRLEAVSAPLKNCIRKEASLKGFSQQGIESFIRKNHSDPTITVRLIASLQSNSALFSLCHIPVFSWIVSRCHAELLGQGSGSPQTTTDLYLMILQHFLLHSQSAAGSWMQGRVGTILHLGKLALDGLMSSCYVFSSQDLKQAQVAEEDISTGFLSTSKNISSQSGKHYEFLHITVQCFFASLFIVINDNIDHSAIAALFCSGSKKSSLASARACPEPCFLSTSCQESRVQTLLQNAERPNLQITAGFVAGLLSQRHRSALLESCQPAKLARKHDYVKKYLSKGMLEHFKSIPPPLKGEKKSMHAMPEFVWLIKCIYEMQNSDLAKDAMAKLEVEHLKLTYCNIGPSECTALAYVLRHLKKPIGLQLDCNSVGDVGIEQLLPCLEKCHAIYLRNNNISDEGVRRLLEKGIHCPSFQKIALFNNNLTNECTKHFAKLLKQKQNFLSLRLGNNHITKEGAEQLAEGLRESSSLQYLGLWGNKIGDKGAEALARALQSSRTLIWLSLVDNSIGNAGAHALAGLVQGSVSLEELWLTNNHITRQGMQDLVEALKKNTTVKSVWLRGNKLSTEEVEELTQIDRRLTF</sequence>
<dbReference type="Pfam" id="PF17779">
    <property type="entry name" value="WHD_NOD2"/>
    <property type="match status" value="1"/>
</dbReference>
<name>A0ABS2XA38_POLSP</name>
<evidence type="ECO:0000256" key="4">
    <source>
        <dbReference type="ARBA" id="ARBA00022737"/>
    </source>
</evidence>
<keyword evidence="6" id="KW-0067">ATP-binding</keyword>
<dbReference type="InterPro" id="IPR041267">
    <property type="entry name" value="NLRP_HD2"/>
</dbReference>
<keyword evidence="4" id="KW-0677">Repeat</keyword>
<dbReference type="InterPro" id="IPR032675">
    <property type="entry name" value="LRR_dom_sf"/>
</dbReference>
<evidence type="ECO:0000256" key="3">
    <source>
        <dbReference type="ARBA" id="ARBA00022614"/>
    </source>
</evidence>
<feature type="domain" description="NACHT" evidence="7">
    <location>
        <begin position="102"/>
        <end position="235"/>
    </location>
</feature>
<dbReference type="InterPro" id="IPR041075">
    <property type="entry name" value="NOD1/2_WH"/>
</dbReference>
<evidence type="ECO:0000256" key="5">
    <source>
        <dbReference type="ARBA" id="ARBA00022741"/>
    </source>
</evidence>
<dbReference type="Pfam" id="PF17776">
    <property type="entry name" value="NLRC4_HD2"/>
    <property type="match status" value="1"/>
</dbReference>
<accession>A0ABS2XA38</accession>
<dbReference type="Gene3D" id="3.80.10.10">
    <property type="entry name" value="Ribonuclease Inhibitor"/>
    <property type="match status" value="2"/>
</dbReference>
<evidence type="ECO:0000313" key="9">
    <source>
        <dbReference type="Proteomes" id="UP001166093"/>
    </source>
</evidence>
<dbReference type="InterPro" id="IPR051261">
    <property type="entry name" value="NLR"/>
</dbReference>
<dbReference type="InterPro" id="IPR007111">
    <property type="entry name" value="NACHT_NTPase"/>
</dbReference>
<dbReference type="Pfam" id="PF13516">
    <property type="entry name" value="LRR_6"/>
    <property type="match status" value="2"/>
</dbReference>
<gene>
    <name evidence="8" type="primary">Nod2</name>
    <name evidence="8" type="ORF">GTO93_0014030</name>
</gene>
<evidence type="ECO:0000313" key="8">
    <source>
        <dbReference type="EMBL" id="MBN3270906.1"/>
    </source>
</evidence>
<organism evidence="8 9">
    <name type="scientific">Polyodon spathula</name>
    <name type="common">North American paddlefish</name>
    <name type="synonym">Squalus spathula</name>
    <dbReference type="NCBI Taxonomy" id="7913"/>
    <lineage>
        <taxon>Eukaryota</taxon>
        <taxon>Metazoa</taxon>
        <taxon>Chordata</taxon>
        <taxon>Craniata</taxon>
        <taxon>Vertebrata</taxon>
        <taxon>Euteleostomi</taxon>
        <taxon>Actinopterygii</taxon>
        <taxon>Chondrostei</taxon>
        <taxon>Acipenseriformes</taxon>
        <taxon>Polyodontidae</taxon>
        <taxon>Polyodon</taxon>
    </lineage>
</organism>
<reference evidence="8" key="1">
    <citation type="journal article" date="2021" name="Cell">
        <title>Tracing the genetic footprints of vertebrate landing in non-teleost ray-finned fishes.</title>
        <authorList>
            <person name="Bi X."/>
            <person name="Wang K."/>
            <person name="Yang L."/>
            <person name="Pan H."/>
            <person name="Jiang H."/>
            <person name="Wei Q."/>
            <person name="Fang M."/>
            <person name="Yu H."/>
            <person name="Zhu C."/>
            <person name="Cai Y."/>
            <person name="He Y."/>
            <person name="Gan X."/>
            <person name="Zeng H."/>
            <person name="Yu D."/>
            <person name="Zhu Y."/>
            <person name="Jiang H."/>
            <person name="Qiu Q."/>
            <person name="Yang H."/>
            <person name="Zhang Y.E."/>
            <person name="Wang W."/>
            <person name="Zhu M."/>
            <person name="He S."/>
            <person name="Zhang G."/>
        </authorList>
    </citation>
    <scope>NUCLEOTIDE SEQUENCE</scope>
    <source>
        <strain evidence="8">Pddl_001</strain>
    </source>
</reference>
<comment type="caution">
    <text evidence="8">The sequence shown here is derived from an EMBL/GenBank/DDBJ whole genome shotgun (WGS) entry which is preliminary data.</text>
</comment>
<dbReference type="InterPro" id="IPR027417">
    <property type="entry name" value="P-loop_NTPase"/>
</dbReference>
<evidence type="ECO:0000256" key="2">
    <source>
        <dbReference type="ARBA" id="ARBA00022490"/>
    </source>
</evidence>
<feature type="non-terminal residue" evidence="8">
    <location>
        <position position="814"/>
    </location>
</feature>
<dbReference type="PROSITE" id="PS50837">
    <property type="entry name" value="NACHT"/>
    <property type="match status" value="1"/>
</dbReference>
<evidence type="ECO:0000256" key="1">
    <source>
        <dbReference type="ARBA" id="ARBA00004496"/>
    </source>
</evidence>
<dbReference type="EMBL" id="JAAWVQ010006306">
    <property type="protein sequence ID" value="MBN3270906.1"/>
    <property type="molecule type" value="Genomic_DNA"/>
</dbReference>
<proteinExistence type="predicted"/>
<keyword evidence="5" id="KW-0547">Nucleotide-binding</keyword>
<feature type="non-terminal residue" evidence="8">
    <location>
        <position position="1"/>
    </location>
</feature>
<dbReference type="InterPro" id="IPR001611">
    <property type="entry name" value="Leu-rich_rpt"/>
</dbReference>
<evidence type="ECO:0000259" key="7">
    <source>
        <dbReference type="PROSITE" id="PS50837"/>
    </source>
</evidence>
<dbReference type="PANTHER" id="PTHR24106">
    <property type="entry name" value="NACHT, LRR AND CARD DOMAINS-CONTAINING"/>
    <property type="match status" value="1"/>
</dbReference>
<dbReference type="SMART" id="SM00368">
    <property type="entry name" value="LRR_RI"/>
    <property type="match status" value="7"/>
</dbReference>
<keyword evidence="2" id="KW-0963">Cytoplasm</keyword>
<evidence type="ECO:0000256" key="6">
    <source>
        <dbReference type="ARBA" id="ARBA00022840"/>
    </source>
</evidence>
<dbReference type="Proteomes" id="UP001166093">
    <property type="component" value="Unassembled WGS sequence"/>
</dbReference>
<keyword evidence="9" id="KW-1185">Reference proteome</keyword>
<dbReference type="Pfam" id="PF05729">
    <property type="entry name" value="NACHT"/>
    <property type="match status" value="1"/>
</dbReference>
<protein>
    <submittedName>
        <fullName evidence="8">NOD2 protein</fullName>
    </submittedName>
</protein>
<dbReference type="SUPFAM" id="SSF52540">
    <property type="entry name" value="P-loop containing nucleoside triphosphate hydrolases"/>
    <property type="match status" value="1"/>
</dbReference>
<dbReference type="Gene3D" id="3.40.50.300">
    <property type="entry name" value="P-loop containing nucleotide triphosphate hydrolases"/>
    <property type="match status" value="1"/>
</dbReference>